<comment type="similarity">
    <text evidence="2">Belongs to the DAMOX/DASOX family.</text>
</comment>
<evidence type="ECO:0000256" key="4">
    <source>
        <dbReference type="ARBA" id="ARBA00022827"/>
    </source>
</evidence>
<dbReference type="SUPFAM" id="SSF51971">
    <property type="entry name" value="Nucleotide-binding domain"/>
    <property type="match status" value="1"/>
</dbReference>
<evidence type="ECO:0000313" key="11">
    <source>
        <dbReference type="Proteomes" id="UP000248790"/>
    </source>
</evidence>
<evidence type="ECO:0000256" key="8">
    <source>
        <dbReference type="ARBA" id="ARBA00049547"/>
    </source>
</evidence>
<comment type="catalytic activity">
    <reaction evidence="8">
        <text>a D-alpha-amino acid + O2 + H2O = a 2-oxocarboxylate + H2O2 + NH4(+)</text>
        <dbReference type="Rhea" id="RHEA:21816"/>
        <dbReference type="ChEBI" id="CHEBI:15377"/>
        <dbReference type="ChEBI" id="CHEBI:15379"/>
        <dbReference type="ChEBI" id="CHEBI:16240"/>
        <dbReference type="ChEBI" id="CHEBI:28938"/>
        <dbReference type="ChEBI" id="CHEBI:35179"/>
        <dbReference type="ChEBI" id="CHEBI:59871"/>
        <dbReference type="EC" id="1.4.3.3"/>
    </reaction>
    <physiologicalReaction direction="left-to-right" evidence="8">
        <dbReference type="Rhea" id="RHEA:21817"/>
    </physiologicalReaction>
</comment>
<organism evidence="10 11">
    <name type="scientific">Larkinella arboricola</name>
    <dbReference type="NCBI Taxonomy" id="643671"/>
    <lineage>
        <taxon>Bacteria</taxon>
        <taxon>Pseudomonadati</taxon>
        <taxon>Bacteroidota</taxon>
        <taxon>Cytophagia</taxon>
        <taxon>Cytophagales</taxon>
        <taxon>Spirosomataceae</taxon>
        <taxon>Larkinella</taxon>
    </lineage>
</organism>
<evidence type="ECO:0000256" key="6">
    <source>
        <dbReference type="ARBA" id="ARBA00039101"/>
    </source>
</evidence>
<evidence type="ECO:0000256" key="5">
    <source>
        <dbReference type="ARBA" id="ARBA00023002"/>
    </source>
</evidence>
<dbReference type="Gene3D" id="3.30.9.10">
    <property type="entry name" value="D-Amino Acid Oxidase, subunit A, domain 2"/>
    <property type="match status" value="1"/>
</dbReference>
<reference evidence="10 11" key="1">
    <citation type="submission" date="2018-06" db="EMBL/GenBank/DDBJ databases">
        <title>Genomic Encyclopedia of Archaeal and Bacterial Type Strains, Phase II (KMG-II): from individual species to whole genera.</title>
        <authorList>
            <person name="Goeker M."/>
        </authorList>
    </citation>
    <scope>NUCLEOTIDE SEQUENCE [LARGE SCALE GENOMIC DNA]</scope>
    <source>
        <strain evidence="10 11">DSM 21851</strain>
    </source>
</reference>
<keyword evidence="11" id="KW-1185">Reference proteome</keyword>
<keyword evidence="3" id="KW-0285">Flavoprotein</keyword>
<name>A0A327X3M7_LARAB</name>
<evidence type="ECO:0000256" key="2">
    <source>
        <dbReference type="ARBA" id="ARBA00006730"/>
    </source>
</evidence>
<evidence type="ECO:0000313" key="10">
    <source>
        <dbReference type="EMBL" id="RAK00195.1"/>
    </source>
</evidence>
<dbReference type="InterPro" id="IPR019546">
    <property type="entry name" value="TAT_signal_bac_arc"/>
</dbReference>
<dbReference type="Pfam" id="PF01266">
    <property type="entry name" value="DAO"/>
    <property type="match status" value="2"/>
</dbReference>
<dbReference type="PROSITE" id="PS51257">
    <property type="entry name" value="PROKAR_LIPOPROTEIN"/>
    <property type="match status" value="1"/>
</dbReference>
<dbReference type="RefSeq" id="WP_111627955.1">
    <property type="nucleotide sequence ID" value="NZ_QLMC01000002.1"/>
</dbReference>
<sequence length="377" mass="41822">MNRRNFLQTAGVGSLALASGLTSCAPRYHNLAGQPMHRVPKLKLSLDRIVKETVGLRPFRASGPRIAKEALGNKTIVHNYGHGGSGWSLSWGTGNLARELVMTTGEKKVAVLGSGTVGLATARLLQEKGCEVTIYTKDLPPNVTSNLATGTWSPASRVCDPKVATPEFQALWENATRFSFRRFQFMLGLDDIAAWVDEYNVFPTKPTNVSNPAMGGEVYHLDGLIPERQEISRRDHSFGAEYVTWRSNMMFNIPSYLHHQMNMFIMLGGKLNVHEIKRLEDIDALPERCVVNCMGLGAKEIFNDAELTPVSGQLACLIPQSEVTYKLIIKGANIIARKDGIYLGGNGLVGNWDTTPKREYTQEWVEILQQVMKEMRS</sequence>
<dbReference type="GO" id="GO:0071949">
    <property type="term" value="F:FAD binding"/>
    <property type="evidence" value="ECO:0007669"/>
    <property type="project" value="InterPro"/>
</dbReference>
<evidence type="ECO:0000256" key="1">
    <source>
        <dbReference type="ARBA" id="ARBA00001974"/>
    </source>
</evidence>
<keyword evidence="4" id="KW-0274">FAD</keyword>
<dbReference type="InterPro" id="IPR006076">
    <property type="entry name" value="FAD-dep_OxRdtase"/>
</dbReference>
<feature type="domain" description="FAD dependent oxidoreductase" evidence="9">
    <location>
        <begin position="37"/>
        <end position="99"/>
    </location>
</feature>
<dbReference type="NCBIfam" id="TIGR01409">
    <property type="entry name" value="TAT_signal_seq"/>
    <property type="match status" value="1"/>
</dbReference>
<evidence type="ECO:0000259" key="9">
    <source>
        <dbReference type="Pfam" id="PF01266"/>
    </source>
</evidence>
<gene>
    <name evidence="10" type="ORF">LX87_01893</name>
</gene>
<dbReference type="AlphaFoldDB" id="A0A327X3M7"/>
<dbReference type="PANTHER" id="PTHR11530:SF11">
    <property type="entry name" value="D-ASPARTATE OXIDASE"/>
    <property type="match status" value="1"/>
</dbReference>
<dbReference type="OrthoDB" id="246701at2"/>
<protein>
    <recommendedName>
        <fullName evidence="7">D-amino-acid oxidase</fullName>
        <ecNumber evidence="6">1.4.3.3</ecNumber>
    </recommendedName>
</protein>
<comment type="cofactor">
    <cofactor evidence="1">
        <name>FAD</name>
        <dbReference type="ChEBI" id="CHEBI:57692"/>
    </cofactor>
</comment>
<evidence type="ECO:0000256" key="3">
    <source>
        <dbReference type="ARBA" id="ARBA00022630"/>
    </source>
</evidence>
<dbReference type="GO" id="GO:0005737">
    <property type="term" value="C:cytoplasm"/>
    <property type="evidence" value="ECO:0007669"/>
    <property type="project" value="TreeGrafter"/>
</dbReference>
<comment type="caution">
    <text evidence="10">The sequence shown here is derived from an EMBL/GenBank/DDBJ whole genome shotgun (WGS) entry which is preliminary data.</text>
</comment>
<feature type="domain" description="FAD dependent oxidoreductase" evidence="9">
    <location>
        <begin position="108"/>
        <end position="373"/>
    </location>
</feature>
<dbReference type="PANTHER" id="PTHR11530">
    <property type="entry name" value="D-AMINO ACID OXIDASE"/>
    <property type="match status" value="1"/>
</dbReference>
<proteinExistence type="inferred from homology"/>
<evidence type="ECO:0000256" key="7">
    <source>
        <dbReference type="ARBA" id="ARBA00039751"/>
    </source>
</evidence>
<dbReference type="GO" id="GO:0019478">
    <property type="term" value="P:D-amino acid catabolic process"/>
    <property type="evidence" value="ECO:0007669"/>
    <property type="project" value="TreeGrafter"/>
</dbReference>
<accession>A0A327X3M7</accession>
<dbReference type="Gene3D" id="3.40.50.720">
    <property type="entry name" value="NAD(P)-binding Rossmann-like Domain"/>
    <property type="match status" value="2"/>
</dbReference>
<keyword evidence="5" id="KW-0560">Oxidoreductase</keyword>
<dbReference type="EC" id="1.4.3.3" evidence="6"/>
<dbReference type="GO" id="GO:0003884">
    <property type="term" value="F:D-amino-acid oxidase activity"/>
    <property type="evidence" value="ECO:0007669"/>
    <property type="project" value="UniProtKB-EC"/>
</dbReference>
<dbReference type="EMBL" id="QLMC01000002">
    <property type="protein sequence ID" value="RAK00195.1"/>
    <property type="molecule type" value="Genomic_DNA"/>
</dbReference>
<dbReference type="InterPro" id="IPR023209">
    <property type="entry name" value="DAO"/>
</dbReference>
<dbReference type="Proteomes" id="UP000248790">
    <property type="component" value="Unassembled WGS sequence"/>
</dbReference>